<feature type="signal peptide" evidence="7">
    <location>
        <begin position="1"/>
        <end position="26"/>
    </location>
</feature>
<protein>
    <recommendedName>
        <fullName evidence="2">tRNA (guanine(46)-N(7))-methyltransferase</fullName>
        <ecNumber evidence="2">2.1.1.33</ecNumber>
    </recommendedName>
</protein>
<keyword evidence="6" id="KW-0819">tRNA processing</keyword>
<evidence type="ECO:0000256" key="5">
    <source>
        <dbReference type="ARBA" id="ARBA00022691"/>
    </source>
</evidence>
<dbReference type="EMBL" id="HBIO01005228">
    <property type="protein sequence ID" value="CAE0458826.1"/>
    <property type="molecule type" value="Transcribed_RNA"/>
</dbReference>
<keyword evidence="5" id="KW-0949">S-adenosyl-L-methionine</keyword>
<keyword evidence="3" id="KW-0489">Methyltransferase</keyword>
<sequence length="315" mass="36477">MFHHKSYNYSFLVFLMMLKLFIPSASFSHRCFNTVKSRKTEIVQRQRYPILKSMATQYTINDDVCPPIDEAELRKIVQKHCECLQRFTKNKPIAQHTSAAFDQILPHIDTTKKIILDSGCGTGRSTLLLGERYPSHTIIGVDRSFVRLNRNCISKKGDADSDSNENNQRPFQAVSSNVLLVRAELSDFWRCCLDAKLEVDQHYILYPNPYPKKNRIKKRFYAHPSFPIILNLGGSKIVVRSNWEGYLKEFAKSVEYADELYVSQEMENLALPYLQDAKVGPKERVDKTVAWTNFEKKYDDVGEKTYELILRKGDS</sequence>
<name>A0A7S3PXI0_9STRA</name>
<evidence type="ECO:0000313" key="8">
    <source>
        <dbReference type="EMBL" id="CAE0458826.1"/>
    </source>
</evidence>
<dbReference type="InterPro" id="IPR003358">
    <property type="entry name" value="tRNA_(Gua-N-7)_MeTrfase_Trmb"/>
</dbReference>
<dbReference type="AlphaFoldDB" id="A0A7S3PXI0"/>
<dbReference type="Gene3D" id="3.40.50.150">
    <property type="entry name" value="Vaccinia Virus protein VP39"/>
    <property type="match status" value="1"/>
</dbReference>
<organism evidence="8">
    <name type="scientific">Chaetoceros debilis</name>
    <dbReference type="NCBI Taxonomy" id="122233"/>
    <lineage>
        <taxon>Eukaryota</taxon>
        <taxon>Sar</taxon>
        <taxon>Stramenopiles</taxon>
        <taxon>Ochrophyta</taxon>
        <taxon>Bacillariophyta</taxon>
        <taxon>Coscinodiscophyceae</taxon>
        <taxon>Chaetocerotophycidae</taxon>
        <taxon>Chaetocerotales</taxon>
        <taxon>Chaetocerotaceae</taxon>
        <taxon>Chaetoceros</taxon>
    </lineage>
</organism>
<evidence type="ECO:0000256" key="7">
    <source>
        <dbReference type="SAM" id="SignalP"/>
    </source>
</evidence>
<dbReference type="SUPFAM" id="SSF53335">
    <property type="entry name" value="S-adenosyl-L-methionine-dependent methyltransferases"/>
    <property type="match status" value="1"/>
</dbReference>
<dbReference type="PROSITE" id="PS51625">
    <property type="entry name" value="SAM_MT_TRMB"/>
    <property type="match status" value="1"/>
</dbReference>
<accession>A0A7S3PXI0</accession>
<comment type="catalytic activity">
    <reaction evidence="1">
        <text>guanosine(46) in tRNA + S-adenosyl-L-methionine = N(7)-methylguanosine(46) in tRNA + S-adenosyl-L-homocysteine</text>
        <dbReference type="Rhea" id="RHEA:42708"/>
        <dbReference type="Rhea" id="RHEA-COMP:10188"/>
        <dbReference type="Rhea" id="RHEA-COMP:10189"/>
        <dbReference type="ChEBI" id="CHEBI:57856"/>
        <dbReference type="ChEBI" id="CHEBI:59789"/>
        <dbReference type="ChEBI" id="CHEBI:74269"/>
        <dbReference type="ChEBI" id="CHEBI:74480"/>
        <dbReference type="EC" id="2.1.1.33"/>
    </reaction>
</comment>
<evidence type="ECO:0000256" key="1">
    <source>
        <dbReference type="ARBA" id="ARBA00000142"/>
    </source>
</evidence>
<dbReference type="Pfam" id="PF02390">
    <property type="entry name" value="Methyltransf_4"/>
    <property type="match status" value="1"/>
</dbReference>
<reference evidence="8" key="1">
    <citation type="submission" date="2021-01" db="EMBL/GenBank/DDBJ databases">
        <authorList>
            <person name="Corre E."/>
            <person name="Pelletier E."/>
            <person name="Niang G."/>
            <person name="Scheremetjew M."/>
            <person name="Finn R."/>
            <person name="Kale V."/>
            <person name="Holt S."/>
            <person name="Cochrane G."/>
            <person name="Meng A."/>
            <person name="Brown T."/>
            <person name="Cohen L."/>
        </authorList>
    </citation>
    <scope>NUCLEOTIDE SEQUENCE</scope>
    <source>
        <strain evidence="8">MM31A-1</strain>
    </source>
</reference>
<evidence type="ECO:0000256" key="3">
    <source>
        <dbReference type="ARBA" id="ARBA00022603"/>
    </source>
</evidence>
<gene>
    <name evidence="8" type="ORF">CDEB00056_LOCUS3667</name>
</gene>
<evidence type="ECO:0000256" key="4">
    <source>
        <dbReference type="ARBA" id="ARBA00022679"/>
    </source>
</evidence>
<dbReference type="GO" id="GO:0008176">
    <property type="term" value="F:tRNA (guanine(46)-N7)-methyltransferase activity"/>
    <property type="evidence" value="ECO:0007669"/>
    <property type="project" value="UniProtKB-EC"/>
</dbReference>
<keyword evidence="4" id="KW-0808">Transferase</keyword>
<dbReference type="EC" id="2.1.1.33" evidence="2"/>
<evidence type="ECO:0000256" key="6">
    <source>
        <dbReference type="ARBA" id="ARBA00022694"/>
    </source>
</evidence>
<feature type="chain" id="PRO_5031252362" description="tRNA (guanine(46)-N(7))-methyltransferase" evidence="7">
    <location>
        <begin position="27"/>
        <end position="315"/>
    </location>
</feature>
<evidence type="ECO:0000256" key="2">
    <source>
        <dbReference type="ARBA" id="ARBA00011977"/>
    </source>
</evidence>
<dbReference type="InterPro" id="IPR029063">
    <property type="entry name" value="SAM-dependent_MTases_sf"/>
</dbReference>
<proteinExistence type="predicted"/>
<keyword evidence="7" id="KW-0732">Signal</keyword>